<keyword evidence="1" id="KW-0853">WD repeat</keyword>
<dbReference type="InterPro" id="IPR051510">
    <property type="entry name" value="SKI8"/>
</dbReference>
<comment type="caution">
    <text evidence="3">The sequence shown here is derived from an EMBL/GenBank/DDBJ whole genome shotgun (WGS) entry which is preliminary data.</text>
</comment>
<dbReference type="GO" id="GO:0016593">
    <property type="term" value="C:Cdc73/Paf1 complex"/>
    <property type="evidence" value="ECO:0007669"/>
    <property type="project" value="TreeGrafter"/>
</dbReference>
<keyword evidence="2" id="KW-0677">Repeat</keyword>
<evidence type="ECO:0000313" key="4">
    <source>
        <dbReference type="Proteomes" id="UP000797356"/>
    </source>
</evidence>
<dbReference type="PANTHER" id="PTHR44090">
    <property type="entry name" value="WD REPEAT-CONTAINING PROTEIN 61"/>
    <property type="match status" value="1"/>
</dbReference>
<reference evidence="3" key="1">
    <citation type="journal article" date="2017" name="Gigascience">
        <title>The genome draft of coconut (Cocos nucifera).</title>
        <authorList>
            <person name="Xiao Y."/>
            <person name="Xu P."/>
            <person name="Fan H."/>
            <person name="Baudouin L."/>
            <person name="Xia W."/>
            <person name="Bocs S."/>
            <person name="Xu J."/>
            <person name="Li Q."/>
            <person name="Guo A."/>
            <person name="Zhou L."/>
            <person name="Li J."/>
            <person name="Wu Y."/>
            <person name="Ma Z."/>
            <person name="Armero A."/>
            <person name="Issali A.E."/>
            <person name="Liu N."/>
            <person name="Peng M."/>
            <person name="Yang Y."/>
        </authorList>
    </citation>
    <scope>NUCLEOTIDE SEQUENCE</scope>
    <source>
        <tissue evidence="3">Spear leaf of Hainan Tall coconut</tissue>
    </source>
</reference>
<dbReference type="OrthoDB" id="538223at2759"/>
<evidence type="ECO:0000313" key="3">
    <source>
        <dbReference type="EMBL" id="KAG1338696.1"/>
    </source>
</evidence>
<gene>
    <name evidence="3" type="ORF">COCNU_04G010020</name>
</gene>
<reference evidence="3" key="2">
    <citation type="submission" date="2019-07" db="EMBL/GenBank/DDBJ databases">
        <authorList>
            <person name="Yang Y."/>
            <person name="Bocs S."/>
            <person name="Baudouin L."/>
        </authorList>
    </citation>
    <scope>NUCLEOTIDE SEQUENCE</scope>
    <source>
        <tissue evidence="3">Spear leaf of Hainan Tall coconut</tissue>
    </source>
</reference>
<dbReference type="Gene3D" id="2.130.10.10">
    <property type="entry name" value="YVTN repeat-like/Quinoprotein amine dehydrogenase"/>
    <property type="match status" value="1"/>
</dbReference>
<evidence type="ECO:0000256" key="1">
    <source>
        <dbReference type="ARBA" id="ARBA00022574"/>
    </source>
</evidence>
<sequence length="95" mass="10385">MDKRPALLMTGSVNETVRLWRPDELAPVGPSSWGRILRVISIVAHPASTMAASASLDGFIRVFDVDSNTFIAAPAAPPSKVWNMQFDLKEQMKSS</sequence>
<dbReference type="PANTHER" id="PTHR44090:SF1">
    <property type="entry name" value="SUPERKILLER COMPLEX PROTEIN 8"/>
    <property type="match status" value="1"/>
</dbReference>
<protein>
    <submittedName>
        <fullName evidence="3">Putative WD repeat-containing protein VIP3</fullName>
    </submittedName>
</protein>
<dbReference type="InterPro" id="IPR036322">
    <property type="entry name" value="WD40_repeat_dom_sf"/>
</dbReference>
<dbReference type="AlphaFoldDB" id="A0A8K0I6D2"/>
<dbReference type="Proteomes" id="UP000797356">
    <property type="component" value="Chromosome 4"/>
</dbReference>
<keyword evidence="4" id="KW-1185">Reference proteome</keyword>
<dbReference type="EMBL" id="CM017875">
    <property type="protein sequence ID" value="KAG1338696.1"/>
    <property type="molecule type" value="Genomic_DNA"/>
</dbReference>
<name>A0A8K0I6D2_COCNU</name>
<evidence type="ECO:0000256" key="2">
    <source>
        <dbReference type="ARBA" id="ARBA00022737"/>
    </source>
</evidence>
<accession>A0A8K0I6D2</accession>
<proteinExistence type="predicted"/>
<dbReference type="SUPFAM" id="SSF50978">
    <property type="entry name" value="WD40 repeat-like"/>
    <property type="match status" value="1"/>
</dbReference>
<organism evidence="3 4">
    <name type="scientific">Cocos nucifera</name>
    <name type="common">Coconut palm</name>
    <dbReference type="NCBI Taxonomy" id="13894"/>
    <lineage>
        <taxon>Eukaryota</taxon>
        <taxon>Viridiplantae</taxon>
        <taxon>Streptophyta</taxon>
        <taxon>Embryophyta</taxon>
        <taxon>Tracheophyta</taxon>
        <taxon>Spermatophyta</taxon>
        <taxon>Magnoliopsida</taxon>
        <taxon>Liliopsida</taxon>
        <taxon>Arecaceae</taxon>
        <taxon>Arecoideae</taxon>
        <taxon>Cocoseae</taxon>
        <taxon>Attaleinae</taxon>
        <taxon>Cocos</taxon>
    </lineage>
</organism>
<dbReference type="InterPro" id="IPR015943">
    <property type="entry name" value="WD40/YVTN_repeat-like_dom_sf"/>
</dbReference>